<keyword evidence="5" id="KW-1185">Reference proteome</keyword>
<dbReference type="InterPro" id="IPR007421">
    <property type="entry name" value="Schlafen_AlbA_2_dom"/>
</dbReference>
<organism evidence="4 5">
    <name type="scientific">Methyloligella halotolerans</name>
    <dbReference type="NCBI Taxonomy" id="1177755"/>
    <lineage>
        <taxon>Bacteria</taxon>
        <taxon>Pseudomonadati</taxon>
        <taxon>Pseudomonadota</taxon>
        <taxon>Alphaproteobacteria</taxon>
        <taxon>Hyphomicrobiales</taxon>
        <taxon>Hyphomicrobiaceae</taxon>
        <taxon>Methyloligella</taxon>
    </lineage>
</organism>
<dbReference type="InterPro" id="IPR038461">
    <property type="entry name" value="Schlafen_AlbA_2_dom_sf"/>
</dbReference>
<dbReference type="Pfam" id="PF04326">
    <property type="entry name" value="SLFN_AlbA_2"/>
    <property type="match status" value="1"/>
</dbReference>
<evidence type="ECO:0000313" key="5">
    <source>
        <dbReference type="Proteomes" id="UP000095087"/>
    </source>
</evidence>
<evidence type="ECO:0000313" key="4">
    <source>
        <dbReference type="EMBL" id="ODA66516.1"/>
    </source>
</evidence>
<feature type="domain" description="Schlafen AlbA-2" evidence="3">
    <location>
        <begin position="46"/>
        <end position="163"/>
    </location>
</feature>
<dbReference type="PANTHER" id="PTHR30595">
    <property type="entry name" value="GLPR-RELATED TRANSCRIPTIONAL REPRESSOR"/>
    <property type="match status" value="1"/>
</dbReference>
<reference evidence="4 5" key="1">
    <citation type="submission" date="2016-07" db="EMBL/GenBank/DDBJ databases">
        <title>Draft genome sequence of Methyloligella halotolerans C2T (VKM B-2706T=CCUG 61687T=DSM 25045T), a halotolerant polyhydroxybutyrate accumulating methylotroph.</title>
        <authorList>
            <person name="Vasilenko O.V."/>
            <person name="Doronina N.V."/>
            <person name="Poroshina M.N."/>
            <person name="Tarlachkov S.V."/>
            <person name="Trotsenko Y.A."/>
        </authorList>
    </citation>
    <scope>NUCLEOTIDE SEQUENCE [LARGE SCALE GENOMIC DNA]</scope>
    <source>
        <strain evidence="4 5">VKM B-2706</strain>
    </source>
</reference>
<name>A0A1E2RW81_9HYPH</name>
<protein>
    <submittedName>
        <fullName evidence="4">Divergent AAA domain protein</fullName>
    </submittedName>
</protein>
<sequence>MDSRCGSLNKDSGATSGPPRNTRSMSFTRKHPGLTQLTKRLLANGESSVVDYKKISKGLKPDDFVSFANTSDGGHVLVGVIEKKHKNGSQYGEICGHLLDDQIALGIVSKAMSCIPPVAIKLYAENTAADPLIRVHILPGENRPYSTPKGEYLIRDGSGNRALHPAELLQIFLDVETRAFTLRFEQLAGKITGSINHLELLLEKRIRDIAERLGWADSKVEDTDDTVQTVLGEVEDLGEEVDRLSERVRAMFRQDGREDPVREGEKRRLLGYLVRQLKEHPELAKKFEAGASVDIRQFGRAAQELNESDIRDTIKDALHRIERS</sequence>
<dbReference type="AlphaFoldDB" id="A0A1E2RW81"/>
<feature type="region of interest" description="Disordered" evidence="2">
    <location>
        <begin position="1"/>
        <end position="30"/>
    </location>
</feature>
<evidence type="ECO:0000256" key="2">
    <source>
        <dbReference type="SAM" id="MobiDB-lite"/>
    </source>
</evidence>
<evidence type="ECO:0000259" key="3">
    <source>
        <dbReference type="Pfam" id="PF04326"/>
    </source>
</evidence>
<dbReference type="PANTHER" id="PTHR30595:SF6">
    <property type="entry name" value="SCHLAFEN ALBA-2 DOMAIN-CONTAINING PROTEIN"/>
    <property type="match status" value="1"/>
</dbReference>
<comment type="caution">
    <text evidence="4">The sequence shown here is derived from an EMBL/GenBank/DDBJ whole genome shotgun (WGS) entry which is preliminary data.</text>
</comment>
<evidence type="ECO:0000256" key="1">
    <source>
        <dbReference type="SAM" id="Coils"/>
    </source>
</evidence>
<keyword evidence="1" id="KW-0175">Coiled coil</keyword>
<dbReference type="Gene3D" id="3.30.950.30">
    <property type="entry name" value="Schlafen, AAA domain"/>
    <property type="match status" value="1"/>
</dbReference>
<proteinExistence type="predicted"/>
<dbReference type="Proteomes" id="UP000095087">
    <property type="component" value="Unassembled WGS sequence"/>
</dbReference>
<feature type="coiled-coil region" evidence="1">
    <location>
        <begin position="227"/>
        <end position="254"/>
    </location>
</feature>
<dbReference type="EMBL" id="MASI01000007">
    <property type="protein sequence ID" value="ODA66516.1"/>
    <property type="molecule type" value="Genomic_DNA"/>
</dbReference>
<accession>A0A1E2RW81</accession>
<feature type="compositionally biased region" description="Polar residues" evidence="2">
    <location>
        <begin position="9"/>
        <end position="27"/>
    </location>
</feature>
<gene>
    <name evidence="4" type="ORF">A7A08_02639</name>
</gene>